<gene>
    <name evidence="1" type="ORF">E2562_014353</name>
</gene>
<evidence type="ECO:0000313" key="2">
    <source>
        <dbReference type="Proteomes" id="UP000479710"/>
    </source>
</evidence>
<name>A0A6G1C7G8_9ORYZ</name>
<reference evidence="1 2" key="1">
    <citation type="submission" date="2019-11" db="EMBL/GenBank/DDBJ databases">
        <title>Whole genome sequence of Oryza granulata.</title>
        <authorList>
            <person name="Li W."/>
        </authorList>
    </citation>
    <scope>NUCLEOTIDE SEQUENCE [LARGE SCALE GENOMIC DNA]</scope>
    <source>
        <strain evidence="2">cv. Menghai</strain>
        <tissue evidence="1">Leaf</tissue>
    </source>
</reference>
<sequence length="59" mass="6337">MAFAWAARPGANGGSAIAVDACPCMNLDMIRRAGNVHDTSHAFYCIPSPRVVRPSVEDY</sequence>
<dbReference type="EMBL" id="SPHZ02000010">
    <property type="protein sequence ID" value="KAF0895744.1"/>
    <property type="molecule type" value="Genomic_DNA"/>
</dbReference>
<accession>A0A6G1C7G8</accession>
<comment type="caution">
    <text evidence="1">The sequence shown here is derived from an EMBL/GenBank/DDBJ whole genome shotgun (WGS) entry which is preliminary data.</text>
</comment>
<keyword evidence="2" id="KW-1185">Reference proteome</keyword>
<dbReference type="Proteomes" id="UP000479710">
    <property type="component" value="Unassembled WGS sequence"/>
</dbReference>
<evidence type="ECO:0000313" key="1">
    <source>
        <dbReference type="EMBL" id="KAF0895744.1"/>
    </source>
</evidence>
<dbReference type="AlphaFoldDB" id="A0A6G1C7G8"/>
<protein>
    <submittedName>
        <fullName evidence="1">Uncharacterized protein</fullName>
    </submittedName>
</protein>
<organism evidence="1 2">
    <name type="scientific">Oryza meyeriana var. granulata</name>
    <dbReference type="NCBI Taxonomy" id="110450"/>
    <lineage>
        <taxon>Eukaryota</taxon>
        <taxon>Viridiplantae</taxon>
        <taxon>Streptophyta</taxon>
        <taxon>Embryophyta</taxon>
        <taxon>Tracheophyta</taxon>
        <taxon>Spermatophyta</taxon>
        <taxon>Magnoliopsida</taxon>
        <taxon>Liliopsida</taxon>
        <taxon>Poales</taxon>
        <taxon>Poaceae</taxon>
        <taxon>BOP clade</taxon>
        <taxon>Oryzoideae</taxon>
        <taxon>Oryzeae</taxon>
        <taxon>Oryzinae</taxon>
        <taxon>Oryza</taxon>
        <taxon>Oryza meyeriana</taxon>
    </lineage>
</organism>
<proteinExistence type="predicted"/>